<gene>
    <name evidence="4" type="ORF">GCM10011489_12360</name>
</gene>
<keyword evidence="5" id="KW-1185">Reference proteome</keyword>
<feature type="transmembrane region" description="Helical" evidence="2">
    <location>
        <begin position="23"/>
        <end position="44"/>
    </location>
</feature>
<dbReference type="RefSeq" id="WP_188585721.1">
    <property type="nucleotide sequence ID" value="NZ_BMGC01000006.1"/>
</dbReference>
<keyword evidence="2" id="KW-1133">Transmembrane helix</keyword>
<feature type="domain" description="LytR/CpsA/Psr regulator C-terminal" evidence="3">
    <location>
        <begin position="104"/>
        <end position="194"/>
    </location>
</feature>
<feature type="region of interest" description="Disordered" evidence="1">
    <location>
        <begin position="55"/>
        <end position="77"/>
    </location>
</feature>
<reference evidence="4" key="1">
    <citation type="journal article" date="2014" name="Int. J. Syst. Evol. Microbiol.">
        <title>Complete genome sequence of Corynebacterium casei LMG S-19264T (=DSM 44701T), isolated from a smear-ripened cheese.</title>
        <authorList>
            <consortium name="US DOE Joint Genome Institute (JGI-PGF)"/>
            <person name="Walter F."/>
            <person name="Albersmeier A."/>
            <person name="Kalinowski J."/>
            <person name="Ruckert C."/>
        </authorList>
    </citation>
    <scope>NUCLEOTIDE SEQUENCE</scope>
    <source>
        <strain evidence="4">CGMCC 1.12827</strain>
    </source>
</reference>
<sequence length="235" mass="24194">MVSQITTGHPTDRRGRPYRRRRYAPAIVLVVVLLVIAGVVWIIAAASGGSSAVPVACPAPPSPSASPTAATPGQAPAANAVPVKHTVVAESSMLGEQPAALSTFQVRVLNASGQRGAAQNALDDLTSLGFRQASTDPYADDTLYSDPMDCVAQIRFGDATKAAAAAVWVAVPCAELVNDGRSGSVVDLALGEHYTSTEQSQDAQAALDALRTADPNNAKTAVDPSLVRAVHKNAC</sequence>
<name>A0A916T2H9_9ACTN</name>
<protein>
    <recommendedName>
        <fullName evidence="3">LytR/CpsA/Psr regulator C-terminal domain-containing protein</fullName>
    </recommendedName>
</protein>
<dbReference type="Gene3D" id="3.30.70.2390">
    <property type="match status" value="1"/>
</dbReference>
<evidence type="ECO:0000259" key="3">
    <source>
        <dbReference type="Pfam" id="PF13399"/>
    </source>
</evidence>
<dbReference type="InterPro" id="IPR027381">
    <property type="entry name" value="LytR/CpsA/Psr_C"/>
</dbReference>
<reference evidence="4" key="2">
    <citation type="submission" date="2020-09" db="EMBL/GenBank/DDBJ databases">
        <authorList>
            <person name="Sun Q."/>
            <person name="Zhou Y."/>
        </authorList>
    </citation>
    <scope>NUCLEOTIDE SEQUENCE</scope>
    <source>
        <strain evidence="4">CGMCC 1.12827</strain>
    </source>
</reference>
<evidence type="ECO:0000313" key="5">
    <source>
        <dbReference type="Proteomes" id="UP000621454"/>
    </source>
</evidence>
<proteinExistence type="predicted"/>
<accession>A0A916T2H9</accession>
<dbReference type="Pfam" id="PF13399">
    <property type="entry name" value="LytR_C"/>
    <property type="match status" value="1"/>
</dbReference>
<keyword evidence="2" id="KW-0812">Transmembrane</keyword>
<feature type="compositionally biased region" description="Low complexity" evidence="1">
    <location>
        <begin position="65"/>
        <end position="77"/>
    </location>
</feature>
<evidence type="ECO:0000256" key="2">
    <source>
        <dbReference type="SAM" id="Phobius"/>
    </source>
</evidence>
<dbReference type="NCBIfam" id="NF035953">
    <property type="entry name" value="integrity_Cei"/>
    <property type="match status" value="1"/>
</dbReference>
<evidence type="ECO:0000256" key="1">
    <source>
        <dbReference type="SAM" id="MobiDB-lite"/>
    </source>
</evidence>
<comment type="caution">
    <text evidence="4">The sequence shown here is derived from an EMBL/GenBank/DDBJ whole genome shotgun (WGS) entry which is preliminary data.</text>
</comment>
<dbReference type="AlphaFoldDB" id="A0A916T2H9"/>
<keyword evidence="2" id="KW-0472">Membrane</keyword>
<evidence type="ECO:0000313" key="4">
    <source>
        <dbReference type="EMBL" id="GGB25716.1"/>
    </source>
</evidence>
<organism evidence="4 5">
    <name type="scientific">Gordonia jinhuaensis</name>
    <dbReference type="NCBI Taxonomy" id="1517702"/>
    <lineage>
        <taxon>Bacteria</taxon>
        <taxon>Bacillati</taxon>
        <taxon>Actinomycetota</taxon>
        <taxon>Actinomycetes</taxon>
        <taxon>Mycobacteriales</taxon>
        <taxon>Gordoniaceae</taxon>
        <taxon>Gordonia</taxon>
    </lineage>
</organism>
<dbReference type="EMBL" id="BMGC01000006">
    <property type="protein sequence ID" value="GGB25716.1"/>
    <property type="molecule type" value="Genomic_DNA"/>
</dbReference>
<dbReference type="Proteomes" id="UP000621454">
    <property type="component" value="Unassembled WGS sequence"/>
</dbReference>